<dbReference type="PANTHER" id="PTHR12537:SF12">
    <property type="entry name" value="MATERNAL PROTEIN PUMILIO"/>
    <property type="match status" value="1"/>
</dbReference>
<feature type="non-terminal residue" evidence="4">
    <location>
        <position position="1"/>
    </location>
</feature>
<feature type="region of interest" description="Disordered" evidence="3">
    <location>
        <begin position="1"/>
        <end position="32"/>
    </location>
</feature>
<name>A0ABN9UBS5_9DINO</name>
<dbReference type="InterPro" id="IPR016024">
    <property type="entry name" value="ARM-type_fold"/>
</dbReference>
<dbReference type="InterPro" id="IPR001313">
    <property type="entry name" value="Pumilio_RNA-bd_rpt"/>
</dbReference>
<dbReference type="InterPro" id="IPR011989">
    <property type="entry name" value="ARM-like"/>
</dbReference>
<feature type="region of interest" description="Disordered" evidence="3">
    <location>
        <begin position="159"/>
        <end position="211"/>
    </location>
</feature>
<protein>
    <recommendedName>
        <fullName evidence="6">PUM-HD domain-containing protein</fullName>
    </recommendedName>
</protein>
<dbReference type="SMART" id="SM00025">
    <property type="entry name" value="Pumilio"/>
    <property type="match status" value="2"/>
</dbReference>
<organism evidence="4 5">
    <name type="scientific">Prorocentrum cordatum</name>
    <dbReference type="NCBI Taxonomy" id="2364126"/>
    <lineage>
        <taxon>Eukaryota</taxon>
        <taxon>Sar</taxon>
        <taxon>Alveolata</taxon>
        <taxon>Dinophyceae</taxon>
        <taxon>Prorocentrales</taxon>
        <taxon>Prorocentraceae</taxon>
        <taxon>Prorocentrum</taxon>
    </lineage>
</organism>
<feature type="repeat" description="Pumilio" evidence="2">
    <location>
        <begin position="73"/>
        <end position="109"/>
    </location>
</feature>
<sequence length="211" mass="22975">DTHKAAGSGGRRRRPGGRAALARAEAGGGPPEARSAAALLEEARGEHDGRRDLGSFIKRADHLTHDDVPVACEVVRGQVVRLSIDQAGCFLIQSLLERAQIPMQKQLVAEMHGHVVELLESQHGNHVLQKAIETLPPTAVLFVLRELCERRPLRGRVARRGRRRGPCSVRCSATRTPDARQARRRAAVGGPPGPRPAAGPRSKGRERGRRR</sequence>
<feature type="non-terminal residue" evidence="4">
    <location>
        <position position="211"/>
    </location>
</feature>
<dbReference type="Gene3D" id="1.25.10.10">
    <property type="entry name" value="Leucine-rich Repeat Variant"/>
    <property type="match status" value="1"/>
</dbReference>
<accession>A0ABN9UBS5</accession>
<dbReference type="PROSITE" id="PS50302">
    <property type="entry name" value="PUM"/>
    <property type="match status" value="2"/>
</dbReference>
<dbReference type="SUPFAM" id="SSF48371">
    <property type="entry name" value="ARM repeat"/>
    <property type="match status" value="1"/>
</dbReference>
<feature type="compositionally biased region" description="Low complexity" evidence="3">
    <location>
        <begin position="17"/>
        <end position="32"/>
    </location>
</feature>
<reference evidence="4" key="1">
    <citation type="submission" date="2023-10" db="EMBL/GenBank/DDBJ databases">
        <authorList>
            <person name="Chen Y."/>
            <person name="Shah S."/>
            <person name="Dougan E. K."/>
            <person name="Thang M."/>
            <person name="Chan C."/>
        </authorList>
    </citation>
    <scope>NUCLEOTIDE SEQUENCE [LARGE SCALE GENOMIC DNA]</scope>
</reference>
<dbReference type="PANTHER" id="PTHR12537">
    <property type="entry name" value="RNA BINDING PROTEIN PUMILIO-RELATED"/>
    <property type="match status" value="1"/>
</dbReference>
<evidence type="ECO:0008006" key="6">
    <source>
        <dbReference type="Google" id="ProtNLM"/>
    </source>
</evidence>
<dbReference type="Proteomes" id="UP001189429">
    <property type="component" value="Unassembled WGS sequence"/>
</dbReference>
<feature type="repeat" description="Pumilio" evidence="2">
    <location>
        <begin position="110"/>
        <end position="145"/>
    </location>
</feature>
<keyword evidence="1" id="KW-0677">Repeat</keyword>
<evidence type="ECO:0000313" key="5">
    <source>
        <dbReference type="Proteomes" id="UP001189429"/>
    </source>
</evidence>
<evidence type="ECO:0000313" key="4">
    <source>
        <dbReference type="EMBL" id="CAK0856874.1"/>
    </source>
</evidence>
<comment type="caution">
    <text evidence="4">The sequence shown here is derived from an EMBL/GenBank/DDBJ whole genome shotgun (WGS) entry which is preliminary data.</text>
</comment>
<evidence type="ECO:0000256" key="3">
    <source>
        <dbReference type="SAM" id="MobiDB-lite"/>
    </source>
</evidence>
<dbReference type="EMBL" id="CAUYUJ010015677">
    <property type="protein sequence ID" value="CAK0856874.1"/>
    <property type="molecule type" value="Genomic_DNA"/>
</dbReference>
<keyword evidence="5" id="KW-1185">Reference proteome</keyword>
<evidence type="ECO:0000256" key="2">
    <source>
        <dbReference type="PROSITE-ProRule" id="PRU00317"/>
    </source>
</evidence>
<proteinExistence type="predicted"/>
<gene>
    <name evidence="4" type="ORF">PCOR1329_LOCUS47139</name>
</gene>
<evidence type="ECO:0000256" key="1">
    <source>
        <dbReference type="ARBA" id="ARBA00022737"/>
    </source>
</evidence>
<dbReference type="Pfam" id="PF00806">
    <property type="entry name" value="PUF"/>
    <property type="match status" value="2"/>
</dbReference>
<feature type="compositionally biased region" description="Basic residues" evidence="3">
    <location>
        <begin position="202"/>
        <end position="211"/>
    </location>
</feature>